<proteinExistence type="predicted"/>
<organism evidence="1 2">
    <name type="scientific">Candidatus Williamhamiltonella defendens</name>
    <dbReference type="NCBI Taxonomy" id="138072"/>
    <lineage>
        <taxon>Bacteria</taxon>
        <taxon>Pseudomonadati</taxon>
        <taxon>Pseudomonadota</taxon>
        <taxon>Gammaproteobacteria</taxon>
        <taxon>Enterobacterales</taxon>
        <taxon>Enterobacteriaceae</taxon>
        <taxon>aphid secondary symbionts</taxon>
        <taxon>Candidatus Williamhamiltonella</taxon>
    </lineage>
</organism>
<accession>A0A2D3T2V1</accession>
<gene>
    <name evidence="1" type="ORF">BJP41_07045</name>
</gene>
<protein>
    <submittedName>
        <fullName evidence="1">Uncharacterized protein</fullName>
    </submittedName>
</protein>
<reference evidence="2" key="1">
    <citation type="submission" date="2016-10" db="EMBL/GenBank/DDBJ databases">
        <authorList>
            <person name="Chevignon G."/>
        </authorList>
    </citation>
    <scope>NUCLEOTIDE SEQUENCE [LARGE SCALE GENOMIC DNA]</scope>
    <source>
        <strain evidence="2">A2C</strain>
    </source>
</reference>
<name>A0A2D3T2V1_9ENTR</name>
<reference evidence="2" key="2">
    <citation type="submission" date="2017-11" db="EMBL/GenBank/DDBJ databases">
        <title>PacBio sequencing of new strain of the secondary endosymbiont Candidatus Hamiltonella defensa.</title>
        <authorList>
            <person name="Strand M.R."/>
            <person name="Oliver K."/>
        </authorList>
    </citation>
    <scope>NUCLEOTIDE SEQUENCE [LARGE SCALE GENOMIC DNA]</scope>
    <source>
        <strain evidence="2">A2C</strain>
    </source>
</reference>
<sequence>MIAFPFYRAGFSRLLFTGASYEKTSTSAWTEDKAPLSPLDCLVSSLIAYPKTKGDTMKFCILGPFLLIDLAEQRHCFPNTDSGYQEMARAFIATRRKGDPAWAQSA</sequence>
<evidence type="ECO:0000313" key="1">
    <source>
        <dbReference type="EMBL" id="ATW30117.1"/>
    </source>
</evidence>
<dbReference type="EMBL" id="CP017606">
    <property type="protein sequence ID" value="ATW30117.1"/>
    <property type="molecule type" value="Genomic_DNA"/>
</dbReference>
<dbReference type="AlphaFoldDB" id="A0A2D3T2V1"/>
<evidence type="ECO:0000313" key="2">
    <source>
        <dbReference type="Proteomes" id="UP000230008"/>
    </source>
</evidence>
<dbReference type="Proteomes" id="UP000230008">
    <property type="component" value="Chromosome"/>
</dbReference>